<evidence type="ECO:0000256" key="1">
    <source>
        <dbReference type="ARBA" id="ARBA00004401"/>
    </source>
</evidence>
<dbReference type="AlphaFoldDB" id="A0A921FYL9"/>
<evidence type="ECO:0000256" key="2">
    <source>
        <dbReference type="ARBA" id="ARBA00006068"/>
    </source>
</evidence>
<evidence type="ECO:0000256" key="5">
    <source>
        <dbReference type="ARBA" id="ARBA00022968"/>
    </source>
</evidence>
<gene>
    <name evidence="14" type="ORF">K8V56_09385</name>
</gene>
<evidence type="ECO:0000256" key="9">
    <source>
        <dbReference type="ARBA" id="ARBA00023163"/>
    </source>
</evidence>
<dbReference type="PANTHER" id="PTHR33392">
    <property type="entry name" value="POLYISOPRENYL-TEICHOIC ACID--PEPTIDOGLYCAN TEICHOIC ACID TRANSFERASE TAGU"/>
    <property type="match status" value="1"/>
</dbReference>
<evidence type="ECO:0000256" key="11">
    <source>
        <dbReference type="ARBA" id="ARBA00040752"/>
    </source>
</evidence>
<keyword evidence="3" id="KW-1003">Cell membrane</keyword>
<evidence type="ECO:0000256" key="10">
    <source>
        <dbReference type="ARBA" id="ARBA00037178"/>
    </source>
</evidence>
<dbReference type="PANTHER" id="PTHR33392:SF8">
    <property type="entry name" value="REGULATORY PROTEIN MSRR"/>
    <property type="match status" value="1"/>
</dbReference>
<dbReference type="EMBL" id="DYWT01000154">
    <property type="protein sequence ID" value="HJF31974.1"/>
    <property type="molecule type" value="Genomic_DNA"/>
</dbReference>
<keyword evidence="8" id="KW-0472">Membrane</keyword>
<comment type="similarity">
    <text evidence="2">Belongs to the LytR/CpsA/Psr (LCP) family.</text>
</comment>
<proteinExistence type="inferred from homology"/>
<evidence type="ECO:0000256" key="4">
    <source>
        <dbReference type="ARBA" id="ARBA00022692"/>
    </source>
</evidence>
<dbReference type="InterPro" id="IPR050922">
    <property type="entry name" value="LytR/CpsA/Psr_CW_biosynth"/>
</dbReference>
<sequence>MKRSERRKKKNKGLRNFLIVTALILSVGIVYAVTQYYSGLSLAKEGMENEDETLFEEFEGADPQFGEINVLLLGSDSRGDEDARADTLMIAHYNQTSHQMKLVSIMRDTYVDIPDHGYHKINAAFSIGGPELVRKTIKENFDVDIHSYAIVDFTGFSKIVDVIAPDGIEVDIPYAMSHGIGMTLQPGEQVLNGEQLLGYVRFRHDIQSDFGRVERQQEALSKLKEQAVSIHSIMNLPKLLGVVEPYINTNVDSRTILTIGKGLLIGKSEKIETLRIPVENSFEDKRVAAGAVLSIDFEKNKQALQQFLSTEEETATTELDKADSLETKE</sequence>
<evidence type="ECO:0000313" key="15">
    <source>
        <dbReference type="Proteomes" id="UP000698173"/>
    </source>
</evidence>
<evidence type="ECO:0000256" key="6">
    <source>
        <dbReference type="ARBA" id="ARBA00022989"/>
    </source>
</evidence>
<evidence type="ECO:0000313" key="14">
    <source>
        <dbReference type="EMBL" id="HJF31974.1"/>
    </source>
</evidence>
<dbReference type="NCBIfam" id="TIGR00350">
    <property type="entry name" value="lytR_cpsA_psr"/>
    <property type="match status" value="1"/>
</dbReference>
<organism evidence="14 15">
    <name type="scientific">Sporosarcina psychrophila</name>
    <name type="common">Bacillus psychrophilus</name>
    <dbReference type="NCBI Taxonomy" id="1476"/>
    <lineage>
        <taxon>Bacteria</taxon>
        <taxon>Bacillati</taxon>
        <taxon>Bacillota</taxon>
        <taxon>Bacilli</taxon>
        <taxon>Bacillales</taxon>
        <taxon>Caryophanaceae</taxon>
        <taxon>Sporosarcina</taxon>
    </lineage>
</organism>
<evidence type="ECO:0000259" key="13">
    <source>
        <dbReference type="Pfam" id="PF03816"/>
    </source>
</evidence>
<feature type="compositionally biased region" description="Basic and acidic residues" evidence="12">
    <location>
        <begin position="318"/>
        <end position="329"/>
    </location>
</feature>
<dbReference type="GO" id="GO:0005886">
    <property type="term" value="C:plasma membrane"/>
    <property type="evidence" value="ECO:0007669"/>
    <property type="project" value="UniProtKB-SubCell"/>
</dbReference>
<evidence type="ECO:0000256" key="8">
    <source>
        <dbReference type="ARBA" id="ARBA00023136"/>
    </source>
</evidence>
<keyword evidence="4" id="KW-0812">Transmembrane</keyword>
<evidence type="ECO:0000256" key="7">
    <source>
        <dbReference type="ARBA" id="ARBA00023015"/>
    </source>
</evidence>
<dbReference type="Pfam" id="PF03816">
    <property type="entry name" value="LytR_cpsA_psr"/>
    <property type="match status" value="1"/>
</dbReference>
<comment type="caution">
    <text evidence="14">The sequence shown here is derived from an EMBL/GenBank/DDBJ whole genome shotgun (WGS) entry which is preliminary data.</text>
</comment>
<protein>
    <recommendedName>
        <fullName evidence="11">Regulatory protein MsrR</fullName>
    </recommendedName>
</protein>
<name>A0A921FYL9_SPOPS</name>
<feature type="region of interest" description="Disordered" evidence="12">
    <location>
        <begin position="309"/>
        <end position="329"/>
    </location>
</feature>
<feature type="domain" description="Cell envelope-related transcriptional attenuator" evidence="13">
    <location>
        <begin position="84"/>
        <end position="227"/>
    </location>
</feature>
<comment type="subcellular location">
    <subcellularLocation>
        <location evidence="1">Cell membrane</location>
        <topology evidence="1">Single-pass type II membrane protein</topology>
    </subcellularLocation>
</comment>
<keyword evidence="7" id="KW-0805">Transcription regulation</keyword>
<keyword evidence="6" id="KW-1133">Transmembrane helix</keyword>
<dbReference type="InterPro" id="IPR004474">
    <property type="entry name" value="LytR_CpsA_psr"/>
</dbReference>
<reference evidence="14" key="1">
    <citation type="journal article" date="2021" name="PeerJ">
        <title>Extensive microbial diversity within the chicken gut microbiome revealed by metagenomics and culture.</title>
        <authorList>
            <person name="Gilroy R."/>
            <person name="Ravi A."/>
            <person name="Getino M."/>
            <person name="Pursley I."/>
            <person name="Horton D.L."/>
            <person name="Alikhan N.F."/>
            <person name="Baker D."/>
            <person name="Gharbi K."/>
            <person name="Hall N."/>
            <person name="Watson M."/>
            <person name="Adriaenssens E.M."/>
            <person name="Foster-Nyarko E."/>
            <person name="Jarju S."/>
            <person name="Secka A."/>
            <person name="Antonio M."/>
            <person name="Oren A."/>
            <person name="Chaudhuri R.R."/>
            <person name="La Ragione R."/>
            <person name="Hildebrand F."/>
            <person name="Pallen M.J."/>
        </authorList>
    </citation>
    <scope>NUCLEOTIDE SEQUENCE</scope>
    <source>
        <strain evidence="14">CHK171-7178</strain>
    </source>
</reference>
<evidence type="ECO:0000256" key="12">
    <source>
        <dbReference type="SAM" id="MobiDB-lite"/>
    </source>
</evidence>
<dbReference type="Gene3D" id="3.40.630.190">
    <property type="entry name" value="LCP protein"/>
    <property type="match status" value="1"/>
</dbReference>
<dbReference type="Proteomes" id="UP000698173">
    <property type="component" value="Unassembled WGS sequence"/>
</dbReference>
<accession>A0A921FYL9</accession>
<comment type="function">
    <text evidence="10">Involved in SarA attenuation. Affects resistance to oxacillin and teicoplanin, as well as the synthesis of virulence factors.</text>
</comment>
<keyword evidence="5" id="KW-0735">Signal-anchor</keyword>
<evidence type="ECO:0000256" key="3">
    <source>
        <dbReference type="ARBA" id="ARBA00022475"/>
    </source>
</evidence>
<reference evidence="14" key="2">
    <citation type="submission" date="2021-09" db="EMBL/GenBank/DDBJ databases">
        <authorList>
            <person name="Gilroy R."/>
        </authorList>
    </citation>
    <scope>NUCLEOTIDE SEQUENCE</scope>
    <source>
        <strain evidence="14">CHK171-7178</strain>
    </source>
</reference>
<keyword evidence="9" id="KW-0804">Transcription</keyword>